<feature type="transmembrane region" description="Helical" evidence="1">
    <location>
        <begin position="138"/>
        <end position="159"/>
    </location>
</feature>
<organism evidence="2 3">
    <name type="scientific">Planktothrix tepida PCC 9214</name>
    <dbReference type="NCBI Taxonomy" id="671072"/>
    <lineage>
        <taxon>Bacteria</taxon>
        <taxon>Bacillati</taxon>
        <taxon>Cyanobacteriota</taxon>
        <taxon>Cyanophyceae</taxon>
        <taxon>Oscillatoriophycideae</taxon>
        <taxon>Oscillatoriales</taxon>
        <taxon>Microcoleaceae</taxon>
        <taxon>Planktothrix</taxon>
    </lineage>
</organism>
<accession>A0A1J1LSH5</accession>
<keyword evidence="3" id="KW-1185">Reference proteome</keyword>
<dbReference type="OrthoDB" id="495095at2"/>
<keyword evidence="1" id="KW-0812">Transmembrane</keyword>
<evidence type="ECO:0000313" key="2">
    <source>
        <dbReference type="EMBL" id="CUR35555.1"/>
    </source>
</evidence>
<feature type="transmembrane region" description="Helical" evidence="1">
    <location>
        <begin position="179"/>
        <end position="199"/>
    </location>
</feature>
<dbReference type="AlphaFoldDB" id="A0A1J1LSH5"/>
<reference evidence="3" key="1">
    <citation type="submission" date="2015-10" db="EMBL/GenBank/DDBJ databases">
        <authorList>
            <person name="Regsiter A."/>
            <person name="william w."/>
        </authorList>
    </citation>
    <scope>NUCLEOTIDE SEQUENCE [LARGE SCALE GENOMIC DNA]</scope>
</reference>
<protein>
    <submittedName>
        <fullName evidence="2">Uncharacterized protein</fullName>
    </submittedName>
</protein>
<name>A0A1J1LSH5_9CYAN</name>
<feature type="transmembrane region" description="Helical" evidence="1">
    <location>
        <begin position="45"/>
        <end position="65"/>
    </location>
</feature>
<evidence type="ECO:0000313" key="3">
    <source>
        <dbReference type="Proteomes" id="UP000184315"/>
    </source>
</evidence>
<feature type="transmembrane region" description="Helical" evidence="1">
    <location>
        <begin position="20"/>
        <end position="39"/>
    </location>
</feature>
<proteinExistence type="predicted"/>
<dbReference type="Proteomes" id="UP000184315">
    <property type="component" value="Unassembled WGS sequence"/>
</dbReference>
<sequence length="208" mass="22915">MKSPIGYYPTSPKTKKKPSLLAKIPIDVLMSIASILATIDLLIDMSFTSFLIFVLSIFWIVFTLWHREVIHLLNKFLAWQKRHKINLLPLLCTAVVTLWWLDITTVPAHAQFFVQTEDWLRQAFPFEGGAAGASGVDIYTIVFNTLRAIFVLYLAISLVRVIAAARNDEDWQSLARTPLIILVTVTLGDILASVITGGATGGTGGTGG</sequence>
<dbReference type="RefSeq" id="WP_072722512.1">
    <property type="nucleotide sequence ID" value="NZ_LN889815.1"/>
</dbReference>
<dbReference type="EMBL" id="CZDF01000174">
    <property type="protein sequence ID" value="CUR35555.1"/>
    <property type="molecule type" value="Genomic_DNA"/>
</dbReference>
<evidence type="ECO:0000256" key="1">
    <source>
        <dbReference type="SAM" id="Phobius"/>
    </source>
</evidence>
<feature type="transmembrane region" description="Helical" evidence="1">
    <location>
        <begin position="85"/>
        <end position="101"/>
    </location>
</feature>
<gene>
    <name evidence="2" type="ORF">PL9214670181</name>
</gene>
<keyword evidence="1" id="KW-1133">Transmembrane helix</keyword>
<keyword evidence="1" id="KW-0472">Membrane</keyword>